<gene>
    <name evidence="12" type="ORF">HTEP1355_LOCUS20284</name>
</gene>
<dbReference type="InterPro" id="IPR016164">
    <property type="entry name" value="FAD-linked_Oxase-like_C"/>
</dbReference>
<dbReference type="PROSITE" id="PS00198">
    <property type="entry name" value="4FE4S_FER_1"/>
    <property type="match status" value="1"/>
</dbReference>
<dbReference type="GO" id="GO:0005739">
    <property type="term" value="C:mitochondrion"/>
    <property type="evidence" value="ECO:0007669"/>
    <property type="project" value="UniProtKB-SubCell"/>
</dbReference>
<evidence type="ECO:0000259" key="11">
    <source>
        <dbReference type="PROSITE" id="PS51387"/>
    </source>
</evidence>
<dbReference type="Gene3D" id="3.30.70.2740">
    <property type="match status" value="1"/>
</dbReference>
<keyword evidence="6" id="KW-0809">Transit peptide</keyword>
<evidence type="ECO:0000256" key="1">
    <source>
        <dbReference type="ARBA" id="ARBA00001974"/>
    </source>
</evidence>
<name>A0A7S0W731_9CRYP</name>
<dbReference type="Gene3D" id="1.10.1060.10">
    <property type="entry name" value="Alpha-helical ferredoxin"/>
    <property type="match status" value="1"/>
</dbReference>
<protein>
    <recommendedName>
        <fullName evidence="9">D-lactate dehydrogenase (cytochrome)</fullName>
        <ecNumber evidence="9">1.1.2.4</ecNumber>
    </recommendedName>
</protein>
<evidence type="ECO:0000256" key="5">
    <source>
        <dbReference type="ARBA" id="ARBA00022827"/>
    </source>
</evidence>
<dbReference type="Pfam" id="PF13183">
    <property type="entry name" value="Fer4_8"/>
    <property type="match status" value="1"/>
</dbReference>
<keyword evidence="4" id="KW-0285">Flavoprotein</keyword>
<dbReference type="SUPFAM" id="SSF55103">
    <property type="entry name" value="FAD-linked oxidases, C-terminal domain"/>
    <property type="match status" value="1"/>
</dbReference>
<dbReference type="InterPro" id="IPR006094">
    <property type="entry name" value="Oxid_FAD_bind_N"/>
</dbReference>
<dbReference type="PROSITE" id="PS51379">
    <property type="entry name" value="4FE4S_FER_2"/>
    <property type="match status" value="1"/>
</dbReference>
<organism evidence="12">
    <name type="scientific">Hemiselmis tepida</name>
    <dbReference type="NCBI Taxonomy" id="464990"/>
    <lineage>
        <taxon>Eukaryota</taxon>
        <taxon>Cryptophyceae</taxon>
        <taxon>Cryptomonadales</taxon>
        <taxon>Hemiselmidaceae</taxon>
        <taxon>Hemiselmis</taxon>
    </lineage>
</organism>
<dbReference type="GO" id="GO:0071949">
    <property type="term" value="F:FAD binding"/>
    <property type="evidence" value="ECO:0007669"/>
    <property type="project" value="InterPro"/>
</dbReference>
<dbReference type="InterPro" id="IPR017900">
    <property type="entry name" value="4Fe4S_Fe_S_CS"/>
</dbReference>
<feature type="domain" description="4Fe-4S ferredoxin-type" evidence="10">
    <location>
        <begin position="629"/>
        <end position="658"/>
    </location>
</feature>
<dbReference type="InterPro" id="IPR016167">
    <property type="entry name" value="FAD-bd_PCMH_sub1"/>
</dbReference>
<dbReference type="Pfam" id="PF01565">
    <property type="entry name" value="FAD_binding_4"/>
    <property type="match status" value="1"/>
</dbReference>
<dbReference type="GO" id="GO:0004458">
    <property type="term" value="F:D-lactate dehydrogenase (cytochrome) activity"/>
    <property type="evidence" value="ECO:0007669"/>
    <property type="project" value="UniProtKB-EC"/>
</dbReference>
<reference evidence="12" key="1">
    <citation type="submission" date="2021-01" db="EMBL/GenBank/DDBJ databases">
        <authorList>
            <person name="Corre E."/>
            <person name="Pelletier E."/>
            <person name="Niang G."/>
            <person name="Scheremetjew M."/>
            <person name="Finn R."/>
            <person name="Kale V."/>
            <person name="Holt S."/>
            <person name="Cochrane G."/>
            <person name="Meng A."/>
            <person name="Brown T."/>
            <person name="Cohen L."/>
        </authorList>
    </citation>
    <scope>NUCLEOTIDE SEQUENCE</scope>
    <source>
        <strain evidence="12">CCMP443</strain>
    </source>
</reference>
<accession>A0A7S0W731</accession>
<dbReference type="AlphaFoldDB" id="A0A7S0W731"/>
<comment type="similarity">
    <text evidence="3">Belongs to the FAD-binding oxidoreductase/transferase type 4 family.</text>
</comment>
<keyword evidence="8" id="KW-0496">Mitochondrion</keyword>
<dbReference type="PROSITE" id="PS51387">
    <property type="entry name" value="FAD_PCMH"/>
    <property type="match status" value="1"/>
</dbReference>
<comment type="subcellular location">
    <subcellularLocation>
        <location evidence="2">Mitochondrion</location>
    </subcellularLocation>
</comment>
<dbReference type="GO" id="GO:0051536">
    <property type="term" value="F:iron-sulfur cluster binding"/>
    <property type="evidence" value="ECO:0007669"/>
    <property type="project" value="InterPro"/>
</dbReference>
<evidence type="ECO:0000256" key="2">
    <source>
        <dbReference type="ARBA" id="ARBA00004173"/>
    </source>
</evidence>
<proteinExistence type="inferred from homology"/>
<dbReference type="InterPro" id="IPR016166">
    <property type="entry name" value="FAD-bd_PCMH"/>
</dbReference>
<dbReference type="EC" id="1.1.2.4" evidence="9"/>
<dbReference type="GO" id="GO:0008720">
    <property type="term" value="F:D-lactate dehydrogenase (NAD+) activity"/>
    <property type="evidence" value="ECO:0007669"/>
    <property type="project" value="TreeGrafter"/>
</dbReference>
<evidence type="ECO:0000256" key="7">
    <source>
        <dbReference type="ARBA" id="ARBA00023002"/>
    </source>
</evidence>
<keyword evidence="5" id="KW-0274">FAD</keyword>
<dbReference type="SUPFAM" id="SSF56176">
    <property type="entry name" value="FAD-binding/transporter-associated domain-like"/>
    <property type="match status" value="1"/>
</dbReference>
<evidence type="ECO:0000256" key="4">
    <source>
        <dbReference type="ARBA" id="ARBA00022630"/>
    </source>
</evidence>
<keyword evidence="7" id="KW-0560">Oxidoreductase</keyword>
<comment type="cofactor">
    <cofactor evidence="1">
        <name>FAD</name>
        <dbReference type="ChEBI" id="CHEBI:57692"/>
    </cofactor>
</comment>
<evidence type="ECO:0000256" key="9">
    <source>
        <dbReference type="ARBA" id="ARBA00038897"/>
    </source>
</evidence>
<dbReference type="PANTHER" id="PTHR11748:SF111">
    <property type="entry name" value="D-LACTATE DEHYDROGENASE, MITOCHONDRIAL-RELATED"/>
    <property type="match status" value="1"/>
</dbReference>
<dbReference type="EMBL" id="HBFN01034925">
    <property type="protein sequence ID" value="CAD8806605.1"/>
    <property type="molecule type" value="Transcribed_RNA"/>
</dbReference>
<evidence type="ECO:0000259" key="10">
    <source>
        <dbReference type="PROSITE" id="PS51379"/>
    </source>
</evidence>
<evidence type="ECO:0000256" key="8">
    <source>
        <dbReference type="ARBA" id="ARBA00023128"/>
    </source>
</evidence>
<dbReference type="InterPro" id="IPR004113">
    <property type="entry name" value="FAD-bd_oxidored_4_C"/>
</dbReference>
<evidence type="ECO:0000313" key="12">
    <source>
        <dbReference type="EMBL" id="CAD8806605.1"/>
    </source>
</evidence>
<dbReference type="SUPFAM" id="SSF46548">
    <property type="entry name" value="alpha-helical ferredoxin"/>
    <property type="match status" value="1"/>
</dbReference>
<evidence type="ECO:0000256" key="6">
    <source>
        <dbReference type="ARBA" id="ARBA00022946"/>
    </source>
</evidence>
<sequence length="1070" mass="115932">MKRTIVRTARAAAMRRRTLQSTAKNQQNAQAAKAAPAPTVLQATHISFATQPPKGEAPKPNIDFIINHQPPQHSGAAWLKTKRVQEGPAFGDEALEGGYKTFREDIKAIVPDARVFTDPLRTLAYGTDASFYRLVPKIVVKVHNEEEMIKLVLAARKNKTPITFRAGGTSLSGQAITDSILLKLGHTWRYRKISDDGSKITVEPGWILGQVNRMLAPYARKLGPDPSSIESCWIGGVVANNSSGMCCGVAQNTYHTVSDIRMVLHDGTVLDTHDPASWASFQVSHKSLVDGVMGIAAKVKSDPELVALIKKKFSIKCTTGYSINALVDFDEPKEVIKHLMVGSEGTLGFVSRVTYNTVPDYKDKASAFVIFQSVEDAALATHHLREANCTDAVELFDRPSLYTCENMEYMQHLRGLPPTATALLIECRGEDQGMMQARIDKVVETLKAHRKECITLNDVEFSFDAKECAAFWDARKALIPMVGAVREAGTSVLLEDVAVPVKNLAALCKGIDEMFKKFDYKDGSAFGHALEGNLHLVFTQDFETQEQVDRYAGMMDYLCKMVVNLEGSLKAEHGTGRNVAPYVELEWGKKATGIMWELKALFDPEDQLNPGVVLNTNPNVHKENLKPLPVAHGVVDTCMECGFCESACPSGHVTLTPRQRIVTTREIARLERSEVPEDASKLALMKDLYQYNALDTCAADGMCATKCPVNINTGRLVKDVRAKKYDATTLPYRAAEVSLSSFGAVMGSVPLLLNVVDKFHGALGSTVFGAIAAPFGVLLGVHWNKYVPKGAAPLKEPVPAAAGAPSVVYLATCVSRSMGPARGDSETESIHEKTMSLLGKAGVNVIMPADISNACCGLIYDSRGLPSQGDAQLKRLEASLLEASNGGEIPILADTSPCIMRMKDYFASDKLKAAIYDPTEYAAKHLLPRLDITKQEESVAIHVPCSSKKMKKDHFFEQIARACATEVTISPVPCCGMAGDRGLRFPEMSGGGDASAVAAPPGEAMVLREPGSAGKGGRTWPADVATACSEGFSTSRTCEIALSLQTGTHFKSILYLLDRCSTPKQGAAQV</sequence>
<dbReference type="GO" id="GO:1903457">
    <property type="term" value="P:lactate catabolic process"/>
    <property type="evidence" value="ECO:0007669"/>
    <property type="project" value="TreeGrafter"/>
</dbReference>
<dbReference type="Pfam" id="PF02913">
    <property type="entry name" value="FAD-oxidase_C"/>
    <property type="match status" value="1"/>
</dbReference>
<dbReference type="PANTHER" id="PTHR11748">
    <property type="entry name" value="D-LACTATE DEHYDROGENASE"/>
    <property type="match status" value="1"/>
</dbReference>
<dbReference type="InterPro" id="IPR036318">
    <property type="entry name" value="FAD-bd_PCMH-like_sf"/>
</dbReference>
<dbReference type="Gene3D" id="3.30.465.10">
    <property type="match status" value="1"/>
</dbReference>
<dbReference type="InterPro" id="IPR009051">
    <property type="entry name" value="Helical_ferredxn"/>
</dbReference>
<dbReference type="InterPro" id="IPR016169">
    <property type="entry name" value="FAD-bd_PCMH_sub2"/>
</dbReference>
<dbReference type="Gene3D" id="3.30.43.10">
    <property type="entry name" value="Uridine Diphospho-n-acetylenolpyruvylglucosamine Reductase, domain 2"/>
    <property type="match status" value="1"/>
</dbReference>
<feature type="domain" description="FAD-binding PCMH-type" evidence="11">
    <location>
        <begin position="132"/>
        <end position="360"/>
    </location>
</feature>
<dbReference type="InterPro" id="IPR017896">
    <property type="entry name" value="4Fe4S_Fe-S-bd"/>
</dbReference>
<evidence type="ECO:0000256" key="3">
    <source>
        <dbReference type="ARBA" id="ARBA00008000"/>
    </source>
</evidence>